<keyword evidence="13" id="KW-1185">Reference proteome</keyword>
<accession>A0AB34KXK9</accession>
<feature type="compositionally biased region" description="Polar residues" evidence="10">
    <location>
        <begin position="43"/>
        <end position="54"/>
    </location>
</feature>
<evidence type="ECO:0000256" key="8">
    <source>
        <dbReference type="ARBA" id="ARBA00031732"/>
    </source>
</evidence>
<comment type="caution">
    <text evidence="12">The sequence shown here is derived from an EMBL/GenBank/DDBJ whole genome shotgun (WGS) entry which is preliminary data.</text>
</comment>
<dbReference type="InterPro" id="IPR036812">
    <property type="entry name" value="NAD(P)_OxRdtase_dom_sf"/>
</dbReference>
<evidence type="ECO:0000256" key="10">
    <source>
        <dbReference type="SAM" id="MobiDB-lite"/>
    </source>
</evidence>
<evidence type="ECO:0000313" key="13">
    <source>
        <dbReference type="Proteomes" id="UP000803884"/>
    </source>
</evidence>
<dbReference type="SUPFAM" id="SSF51430">
    <property type="entry name" value="NAD(P)-linked oxidoreductase"/>
    <property type="match status" value="1"/>
</dbReference>
<dbReference type="InterPro" id="IPR032963">
    <property type="entry name" value="Gclm"/>
</dbReference>
<dbReference type="PANTHER" id="PTHR13295:SF4">
    <property type="entry name" value="GLUTAMATE--CYSTEINE LIGASE REGULATORY SUBUNIT"/>
    <property type="match status" value="1"/>
</dbReference>
<comment type="subunit">
    <text evidence="3">Heterodimer of a catalytic heavy chain and a regulatory light chain.</text>
</comment>
<dbReference type="EMBL" id="JAAQHG020000005">
    <property type="protein sequence ID" value="KAL1588991.1"/>
    <property type="molecule type" value="Genomic_DNA"/>
</dbReference>
<evidence type="ECO:0000256" key="5">
    <source>
        <dbReference type="ARBA" id="ARBA00023002"/>
    </source>
</evidence>
<feature type="region of interest" description="Disordered" evidence="10">
    <location>
        <begin position="32"/>
        <end position="56"/>
    </location>
</feature>
<evidence type="ECO:0000313" key="12">
    <source>
        <dbReference type="EMBL" id="KAL1588991.1"/>
    </source>
</evidence>
<keyword evidence="4" id="KW-0317">Glutathione biosynthesis</keyword>
<evidence type="ECO:0000256" key="1">
    <source>
        <dbReference type="ARBA" id="ARBA00005006"/>
    </source>
</evidence>
<dbReference type="AlphaFoldDB" id="A0AB34KXK9"/>
<dbReference type="InterPro" id="IPR023210">
    <property type="entry name" value="NADP_OxRdtase_dom"/>
</dbReference>
<name>A0AB34KXK9_9PEZI</name>
<organism evidence="12 13">
    <name type="scientific">Cladosporium halotolerans</name>
    <dbReference type="NCBI Taxonomy" id="1052096"/>
    <lineage>
        <taxon>Eukaryota</taxon>
        <taxon>Fungi</taxon>
        <taxon>Dikarya</taxon>
        <taxon>Ascomycota</taxon>
        <taxon>Pezizomycotina</taxon>
        <taxon>Dothideomycetes</taxon>
        <taxon>Dothideomycetidae</taxon>
        <taxon>Cladosporiales</taxon>
        <taxon>Cladosporiaceae</taxon>
        <taxon>Cladosporium</taxon>
    </lineage>
</organism>
<dbReference type="PANTHER" id="PTHR13295">
    <property type="entry name" value="GLUTAMATE CYSTEINE LIGASE REGULATORY SUBUNIT"/>
    <property type="match status" value="1"/>
</dbReference>
<dbReference type="Proteomes" id="UP000803884">
    <property type="component" value="Unassembled WGS sequence"/>
</dbReference>
<dbReference type="Pfam" id="PF00248">
    <property type="entry name" value="Aldo_ket_red"/>
    <property type="match status" value="1"/>
</dbReference>
<keyword evidence="5" id="KW-0560">Oxidoreductase</keyword>
<dbReference type="GO" id="GO:0035226">
    <property type="term" value="F:glutamate-cysteine ligase catalytic subunit binding"/>
    <property type="evidence" value="ECO:0007669"/>
    <property type="project" value="InterPro"/>
</dbReference>
<evidence type="ECO:0000256" key="4">
    <source>
        <dbReference type="ARBA" id="ARBA00022684"/>
    </source>
</evidence>
<evidence type="ECO:0000256" key="9">
    <source>
        <dbReference type="ARBA" id="ARBA00032926"/>
    </source>
</evidence>
<dbReference type="GO" id="GO:0030234">
    <property type="term" value="F:enzyme regulator activity"/>
    <property type="evidence" value="ECO:0007669"/>
    <property type="project" value="TreeGrafter"/>
</dbReference>
<reference evidence="12 13" key="1">
    <citation type="journal article" date="2020" name="Microbiol. Resour. Announc.">
        <title>Draft Genome Sequence of a Cladosporium Species Isolated from the Mesophotic Ascidian Didemnum maculosum.</title>
        <authorList>
            <person name="Gioti A."/>
            <person name="Siaperas R."/>
            <person name="Nikolaivits E."/>
            <person name="Le Goff G."/>
            <person name="Ouazzani J."/>
            <person name="Kotoulas G."/>
            <person name="Topakas E."/>
        </authorList>
    </citation>
    <scope>NUCLEOTIDE SEQUENCE [LARGE SCALE GENOMIC DNA]</scope>
    <source>
        <strain evidence="12 13">TM138-S3</strain>
    </source>
</reference>
<dbReference type="GO" id="GO:0006750">
    <property type="term" value="P:glutathione biosynthetic process"/>
    <property type="evidence" value="ECO:0007669"/>
    <property type="project" value="UniProtKB-KW"/>
</dbReference>
<feature type="compositionally biased region" description="Basic and acidic residues" evidence="10">
    <location>
        <begin position="275"/>
        <end position="286"/>
    </location>
</feature>
<dbReference type="GO" id="GO:0017109">
    <property type="term" value="C:glutamate-cysteine ligase complex"/>
    <property type="evidence" value="ECO:0007669"/>
    <property type="project" value="TreeGrafter"/>
</dbReference>
<feature type="region of interest" description="Disordered" evidence="10">
    <location>
        <begin position="261"/>
        <end position="295"/>
    </location>
</feature>
<dbReference type="Gene3D" id="3.20.20.100">
    <property type="entry name" value="NADP-dependent oxidoreductase domain"/>
    <property type="match status" value="1"/>
</dbReference>
<evidence type="ECO:0000256" key="7">
    <source>
        <dbReference type="ARBA" id="ARBA00031154"/>
    </source>
</evidence>
<protein>
    <recommendedName>
        <fullName evidence="8">GCS light chain</fullName>
    </recommendedName>
    <alternativeName>
        <fullName evidence="6">Gamma-ECS regulatory subunit</fullName>
    </alternativeName>
    <alternativeName>
        <fullName evidence="9">Gamma-glutamylcysteine synthetase regulatory subunit</fullName>
    </alternativeName>
    <alternativeName>
        <fullName evidence="7">Glutamate--cysteine ligase modifier subunit</fullName>
    </alternativeName>
</protein>
<feature type="domain" description="NADP-dependent oxidoreductase" evidence="11">
    <location>
        <begin position="89"/>
        <end position="242"/>
    </location>
</feature>
<evidence type="ECO:0000259" key="11">
    <source>
        <dbReference type="Pfam" id="PF00248"/>
    </source>
</evidence>
<gene>
    <name evidence="12" type="ORF">WHR41_02263</name>
</gene>
<comment type="pathway">
    <text evidence="1">Sulfur metabolism; glutathione biosynthesis; glutathione from L-cysteine and L-glutamate: step 1/2.</text>
</comment>
<dbReference type="GO" id="GO:0016491">
    <property type="term" value="F:oxidoreductase activity"/>
    <property type="evidence" value="ECO:0007669"/>
    <property type="project" value="UniProtKB-KW"/>
</dbReference>
<evidence type="ECO:0000256" key="3">
    <source>
        <dbReference type="ARBA" id="ARBA00011532"/>
    </source>
</evidence>
<feature type="region of interest" description="Disordered" evidence="10">
    <location>
        <begin position="68"/>
        <end position="89"/>
    </location>
</feature>
<evidence type="ECO:0000256" key="2">
    <source>
        <dbReference type="ARBA" id="ARBA00008612"/>
    </source>
</evidence>
<sequence>MKLILSTSNIMGAGSSVRRSVGSKSNAEFVSSLRSNLDEHSSPEQTNGITNGNGAATPAKLHYKSWTKQSSDGTELHIPNPDASSSGLEEEREQYDITLKLFYLPGGSTDSASRTSQTREAIELVLKELGVPSVDLLIVSFPGIYFDEQEDCPTKISTRGPVEAEPEGIDSIIESWKAVESLREEGLVNKLGVAEFGAERLAMFLEGTTRRPMVNQINLRDCCSVPRDLLTLAKEKGVELLVHNDCSNILPRGTLRELLGPGPDGAGVLAPSSKAGDKRKSLHGEANKNGTNGEVALSGEVQPQWVVKYTAVVKNRGIVENKGYFACAELEG</sequence>
<dbReference type="RefSeq" id="XP_069232096.1">
    <property type="nucleotide sequence ID" value="XM_069370869.1"/>
</dbReference>
<dbReference type="GeneID" id="96003707"/>
<comment type="similarity">
    <text evidence="2">Belongs to the aldo/keto reductase family. Glutamate--cysteine ligase light chain subfamily.</text>
</comment>
<proteinExistence type="inferred from homology"/>
<evidence type="ECO:0000256" key="6">
    <source>
        <dbReference type="ARBA" id="ARBA00030406"/>
    </source>
</evidence>